<accession>A0A375FR71</accession>
<evidence type="ECO:0000313" key="6">
    <source>
        <dbReference type="Proteomes" id="UP000256862"/>
    </source>
</evidence>
<evidence type="ECO:0000256" key="1">
    <source>
        <dbReference type="ARBA" id="ARBA00006987"/>
    </source>
</evidence>
<keyword evidence="2" id="KW-0732">Signal</keyword>
<feature type="signal peptide" evidence="2">
    <location>
        <begin position="1"/>
        <end position="23"/>
    </location>
</feature>
<comment type="similarity">
    <text evidence="1">Belongs to the UPF0065 (bug) family.</text>
</comment>
<dbReference type="CDD" id="cd07012">
    <property type="entry name" value="PBP2_Bug_TTT"/>
    <property type="match status" value="1"/>
</dbReference>
<keyword evidence="7" id="KW-1185">Reference proteome</keyword>
<dbReference type="Proteomes" id="UP000256862">
    <property type="component" value="Chromosome CO2235"/>
</dbReference>
<evidence type="ECO:0000313" key="7">
    <source>
        <dbReference type="Proteomes" id="UP000623307"/>
    </source>
</evidence>
<sequence>MTLRSVLRVGIAAGVLLCGAAFAQGYPAHPVRMVSPYGPGGSNDISARIIAEGLTQRLRQQFVVENKPGAATRLANEQVAAASPDGYTLLYAAAPFAINEAAGIKARYDVRKGFQPIALCVVAPVFLVVNADSPIRTLDDFVRFARGKKEGVTFASPGVGAAPHLTSELFAAKAGFKVLNVQYRGDATAYTELLAGRADATLTAISTALPHIKAGKLRVLAVASNERSSVFPDAKTFNEQGFPGIVGYGWFGLLAPAGTPPAVVSQLNRAVQEVLADSARRDRLLALGLQPQGGTGETFGRFIRAEVEKWSEVIRSAGIALE</sequence>
<dbReference type="Proteomes" id="UP000623307">
    <property type="component" value="Chromosome 2"/>
</dbReference>
<dbReference type="SUPFAM" id="SSF53850">
    <property type="entry name" value="Periplasmic binding protein-like II"/>
    <property type="match status" value="1"/>
</dbReference>
<dbReference type="PIRSF" id="PIRSF017082">
    <property type="entry name" value="YflP"/>
    <property type="match status" value="1"/>
</dbReference>
<reference evidence="3 7" key="3">
    <citation type="submission" date="2021-02" db="EMBL/GenBank/DDBJ databases">
        <title>Complete Genome Sequence of Cupriavidus oxalaticus Strain Ox1, a Soil Oxalate-Degrading Species.</title>
        <authorList>
            <person name="Palmieri F."/>
            <person name="Udriet P."/>
            <person name="Deuasquier M."/>
            <person name="Beaudoing E."/>
            <person name="Johnson S.L."/>
            <person name="Davenport K.W."/>
            <person name="Chain P.S."/>
            <person name="Bindschedler S."/>
            <person name="Junier P."/>
        </authorList>
    </citation>
    <scope>NUCLEOTIDE SEQUENCE [LARGE SCALE GENOMIC DNA]</scope>
    <source>
        <strain evidence="3 7">Ox1</strain>
    </source>
</reference>
<organism evidence="4 6">
    <name type="scientific">Cupriavidus oxalaticus</name>
    <dbReference type="NCBI Taxonomy" id="96344"/>
    <lineage>
        <taxon>Bacteria</taxon>
        <taxon>Pseudomonadati</taxon>
        <taxon>Pseudomonadota</taxon>
        <taxon>Betaproteobacteria</taxon>
        <taxon>Burkholderiales</taxon>
        <taxon>Burkholderiaceae</taxon>
        <taxon>Cupriavidus</taxon>
    </lineage>
</organism>
<dbReference type="Gene3D" id="3.40.190.10">
    <property type="entry name" value="Periplasmic binding protein-like II"/>
    <property type="match status" value="1"/>
</dbReference>
<reference evidence="4 6" key="1">
    <citation type="submission" date="2018-01" db="EMBL/GenBank/DDBJ databases">
        <authorList>
            <person name="Clerissi C."/>
        </authorList>
    </citation>
    <scope>NUCLEOTIDE SEQUENCE</scope>
    <source>
        <strain evidence="4">Cupriavidus oxalaticus LMG 2235</strain>
    </source>
</reference>
<reference evidence="6" key="2">
    <citation type="submission" date="2018-01" db="EMBL/GenBank/DDBJ databases">
        <authorList>
            <person name="Gaut B.S."/>
            <person name="Morton B.R."/>
            <person name="Clegg M.T."/>
            <person name="Duvall M.R."/>
        </authorList>
    </citation>
    <scope>NUCLEOTIDE SEQUENCE [LARGE SCALE GENOMIC DNA]</scope>
</reference>
<dbReference type="EMBL" id="CP069812">
    <property type="protein sequence ID" value="QRQ95831.1"/>
    <property type="molecule type" value="Genomic_DNA"/>
</dbReference>
<dbReference type="EMBL" id="OGUS01000115">
    <property type="protein sequence ID" value="SPC12445.1"/>
    <property type="molecule type" value="Genomic_DNA"/>
</dbReference>
<evidence type="ECO:0000313" key="3">
    <source>
        <dbReference type="EMBL" id="QRQ95831.1"/>
    </source>
</evidence>
<dbReference type="PANTHER" id="PTHR42928">
    <property type="entry name" value="TRICARBOXYLATE-BINDING PROTEIN"/>
    <property type="match status" value="1"/>
</dbReference>
<dbReference type="GeneID" id="303491988"/>
<dbReference type="Gene3D" id="3.40.190.150">
    <property type="entry name" value="Bordetella uptake gene, domain 1"/>
    <property type="match status" value="1"/>
</dbReference>
<evidence type="ECO:0000313" key="5">
    <source>
        <dbReference type="EMBL" id="SPC12445.1"/>
    </source>
</evidence>
<proteinExistence type="inferred from homology"/>
<dbReference type="PANTHER" id="PTHR42928:SF5">
    <property type="entry name" value="BLR1237 PROTEIN"/>
    <property type="match status" value="1"/>
</dbReference>
<gene>
    <name evidence="5" type="ORF">CO2235_150100</name>
    <name evidence="4" type="ORF">CO2235_U600019</name>
    <name evidence="3" type="ORF">JTE92_20760</name>
</gene>
<dbReference type="EMBL" id="OGUS01000066">
    <property type="protein sequence ID" value="SPC06574.1"/>
    <property type="molecule type" value="Genomic_DNA"/>
</dbReference>
<evidence type="ECO:0000256" key="2">
    <source>
        <dbReference type="SAM" id="SignalP"/>
    </source>
</evidence>
<dbReference type="OrthoDB" id="8678477at2"/>
<dbReference type="InterPro" id="IPR042100">
    <property type="entry name" value="Bug_dom1"/>
</dbReference>
<name>A0A375FR71_9BURK</name>
<dbReference type="Pfam" id="PF03401">
    <property type="entry name" value="TctC"/>
    <property type="match status" value="1"/>
</dbReference>
<dbReference type="InterPro" id="IPR005064">
    <property type="entry name" value="BUG"/>
</dbReference>
<evidence type="ECO:0000313" key="4">
    <source>
        <dbReference type="EMBL" id="SPC06574.1"/>
    </source>
</evidence>
<feature type="chain" id="PRO_5044585596" evidence="2">
    <location>
        <begin position="24"/>
        <end position="322"/>
    </location>
</feature>
<protein>
    <submittedName>
        <fullName evidence="3">Tripartite tricarboxylate transporter substrate binding protein</fullName>
    </submittedName>
</protein>
<dbReference type="AlphaFoldDB" id="A0A375FR71"/>
<dbReference type="RefSeq" id="WP_063238859.1">
    <property type="nucleotide sequence ID" value="NZ_CP069810.1"/>
</dbReference>